<evidence type="ECO:0000313" key="4">
    <source>
        <dbReference type="EMBL" id="VDM82015.1"/>
    </source>
</evidence>
<dbReference type="OrthoDB" id="5854274at2759"/>
<keyword evidence="2" id="KW-0812">Transmembrane</keyword>
<dbReference type="SUPFAM" id="SSF63825">
    <property type="entry name" value="YWTD domain"/>
    <property type="match status" value="1"/>
</dbReference>
<feature type="domain" description="EGF-like" evidence="3">
    <location>
        <begin position="177"/>
        <end position="220"/>
    </location>
</feature>
<evidence type="ECO:0000256" key="2">
    <source>
        <dbReference type="SAM" id="Phobius"/>
    </source>
</evidence>
<keyword evidence="1" id="KW-1015">Disulfide bond</keyword>
<reference evidence="4 5" key="1">
    <citation type="submission" date="2018-11" db="EMBL/GenBank/DDBJ databases">
        <authorList>
            <consortium name="Pathogen Informatics"/>
        </authorList>
    </citation>
    <scope>NUCLEOTIDE SEQUENCE [LARGE SCALE GENOMIC DNA]</scope>
</reference>
<proteinExistence type="predicted"/>
<keyword evidence="5" id="KW-1185">Reference proteome</keyword>
<keyword evidence="2" id="KW-0472">Membrane</keyword>
<dbReference type="AlphaFoldDB" id="A0A3P7LHE4"/>
<dbReference type="InterPro" id="IPR011042">
    <property type="entry name" value="6-blade_b-propeller_TolB-like"/>
</dbReference>
<protein>
    <recommendedName>
        <fullName evidence="3">EGF-like domain-containing protein</fullName>
    </recommendedName>
</protein>
<comment type="caution">
    <text evidence="1">Lacks conserved residue(s) required for the propagation of feature annotation.</text>
</comment>
<dbReference type="SMART" id="SM00135">
    <property type="entry name" value="LY"/>
    <property type="match status" value="1"/>
</dbReference>
<dbReference type="Gene3D" id="2.10.25.10">
    <property type="entry name" value="Laminin"/>
    <property type="match status" value="1"/>
</dbReference>
<accession>A0A3P7LHE4</accession>
<dbReference type="Proteomes" id="UP000270094">
    <property type="component" value="Unassembled WGS sequence"/>
</dbReference>
<dbReference type="CDD" id="cd00054">
    <property type="entry name" value="EGF_CA"/>
    <property type="match status" value="1"/>
</dbReference>
<evidence type="ECO:0000256" key="1">
    <source>
        <dbReference type="PROSITE-ProRule" id="PRU00076"/>
    </source>
</evidence>
<name>A0A3P7LHE4_STRVU</name>
<dbReference type="InterPro" id="IPR000033">
    <property type="entry name" value="LDLR_classB_rpt"/>
</dbReference>
<dbReference type="PROSITE" id="PS00022">
    <property type="entry name" value="EGF_1"/>
    <property type="match status" value="1"/>
</dbReference>
<sequence length="268" mass="30385">MIERVNMDTRERIVVLTQGVHHPYDVKYFNGFLYWTDWATSSLKVSELSIHHESAHLIHSFTTLPYGLAINHTMFQDQSHVGVAWMKERCLEGDGCLNGGQCQDIKNEHGRVVKIVCSLPPLQIRAQIVAVFGYGYEKDQDGDCAPIDVTSMEDENGKSLVEKNEPKDQSHVGVAWMKERCLEGDGCLNGGQCQDIKNEHGRVVKIVCSCEIPYEGHRCERLNPEKALAAQLKASPRPLWITSFFLLLFITFLIAAFIISYRYQNVLK</sequence>
<feature type="transmembrane region" description="Helical" evidence="2">
    <location>
        <begin position="239"/>
        <end position="261"/>
    </location>
</feature>
<dbReference type="PROSITE" id="PS50026">
    <property type="entry name" value="EGF_3"/>
    <property type="match status" value="1"/>
</dbReference>
<dbReference type="SUPFAM" id="SSF57196">
    <property type="entry name" value="EGF/Laminin"/>
    <property type="match status" value="1"/>
</dbReference>
<dbReference type="Gene3D" id="2.120.10.30">
    <property type="entry name" value="TolB, C-terminal domain"/>
    <property type="match status" value="1"/>
</dbReference>
<organism evidence="4 5">
    <name type="scientific">Strongylus vulgaris</name>
    <name type="common">Blood worm</name>
    <dbReference type="NCBI Taxonomy" id="40348"/>
    <lineage>
        <taxon>Eukaryota</taxon>
        <taxon>Metazoa</taxon>
        <taxon>Ecdysozoa</taxon>
        <taxon>Nematoda</taxon>
        <taxon>Chromadorea</taxon>
        <taxon>Rhabditida</taxon>
        <taxon>Rhabditina</taxon>
        <taxon>Rhabditomorpha</taxon>
        <taxon>Strongyloidea</taxon>
        <taxon>Strongylidae</taxon>
        <taxon>Strongylus</taxon>
    </lineage>
</organism>
<evidence type="ECO:0000313" key="5">
    <source>
        <dbReference type="Proteomes" id="UP000270094"/>
    </source>
</evidence>
<feature type="disulfide bond" evidence="1">
    <location>
        <begin position="210"/>
        <end position="219"/>
    </location>
</feature>
<keyword evidence="2" id="KW-1133">Transmembrane helix</keyword>
<dbReference type="PROSITE" id="PS01186">
    <property type="entry name" value="EGF_2"/>
    <property type="match status" value="1"/>
</dbReference>
<dbReference type="InterPro" id="IPR000742">
    <property type="entry name" value="EGF"/>
</dbReference>
<keyword evidence="1" id="KW-0245">EGF-like domain</keyword>
<dbReference type="EMBL" id="UYYB01115618">
    <property type="protein sequence ID" value="VDM82015.1"/>
    <property type="molecule type" value="Genomic_DNA"/>
</dbReference>
<gene>
    <name evidence="4" type="ORF">SVUK_LOCUS17013</name>
</gene>
<evidence type="ECO:0000259" key="3">
    <source>
        <dbReference type="PROSITE" id="PS50026"/>
    </source>
</evidence>